<accession>A0ABT1NV75</accession>
<evidence type="ECO:0000313" key="2">
    <source>
        <dbReference type="Proteomes" id="UP001206924"/>
    </source>
</evidence>
<dbReference type="RefSeq" id="WP_255866628.1">
    <property type="nucleotide sequence ID" value="NZ_CP104263.1"/>
</dbReference>
<sequence length="170" mass="17713">MAAGTITPGVVSDWVLEVAPYTDGITPTAFTRVRGMQDFTPPGVSKNLEDDSDFDSGAWASQVATGLEYEVTGTVKVPRATMPADPGQDIMRTAGRGVAEDGFVHFRTYKKGATVGVTGVADCSFTEGGGSRTDLTTAEFTLAGRGALEEVDVDTPTGALSFDPEEKPAA</sequence>
<gene>
    <name evidence="1" type="ORF">NNX28_17010</name>
</gene>
<evidence type="ECO:0008006" key="3">
    <source>
        <dbReference type="Google" id="ProtNLM"/>
    </source>
</evidence>
<dbReference type="EMBL" id="JANFLP010000020">
    <property type="protein sequence ID" value="MCQ1951620.1"/>
    <property type="molecule type" value="Genomic_DNA"/>
</dbReference>
<keyword evidence="2" id="KW-1185">Reference proteome</keyword>
<dbReference type="Proteomes" id="UP001206924">
    <property type="component" value="Unassembled WGS sequence"/>
</dbReference>
<dbReference type="Gene3D" id="4.10.410.40">
    <property type="match status" value="1"/>
</dbReference>
<name>A0ABT1NV75_9MICC</name>
<dbReference type="NCBIfam" id="NF047353">
    <property type="entry name" value="tube_lmo2291"/>
    <property type="match status" value="1"/>
</dbReference>
<organism evidence="1 2">
    <name type="scientific">Arthrobacter jinronghuae</name>
    <dbReference type="NCBI Taxonomy" id="2964609"/>
    <lineage>
        <taxon>Bacteria</taxon>
        <taxon>Bacillati</taxon>
        <taxon>Actinomycetota</taxon>
        <taxon>Actinomycetes</taxon>
        <taxon>Micrococcales</taxon>
        <taxon>Micrococcaceae</taxon>
        <taxon>Arthrobacter</taxon>
    </lineage>
</organism>
<proteinExistence type="predicted"/>
<comment type="caution">
    <text evidence="1">The sequence shown here is derived from an EMBL/GenBank/DDBJ whole genome shotgun (WGS) entry which is preliminary data.</text>
</comment>
<evidence type="ECO:0000313" key="1">
    <source>
        <dbReference type="EMBL" id="MCQ1951620.1"/>
    </source>
</evidence>
<reference evidence="1 2" key="1">
    <citation type="submission" date="2022-07" db="EMBL/GenBank/DDBJ databases">
        <title>Novel species in genus Arthrobacter.</title>
        <authorList>
            <person name="Liu Y."/>
        </authorList>
    </citation>
    <scope>NUCLEOTIDE SEQUENCE [LARGE SCALE GENOMIC DNA]</scope>
    <source>
        <strain evidence="2">zg-Y859</strain>
    </source>
</reference>
<protein>
    <recommendedName>
        <fullName evidence="3">Phage major tail protein, TP901-1 family</fullName>
    </recommendedName>
</protein>